<dbReference type="SUPFAM" id="SSF56281">
    <property type="entry name" value="Metallo-hydrolase/oxidoreductase"/>
    <property type="match status" value="1"/>
</dbReference>
<proteinExistence type="predicted"/>
<dbReference type="Gene3D" id="3.60.15.10">
    <property type="entry name" value="Ribonuclease Z/Hydroxyacylglutathione hydrolase-like"/>
    <property type="match status" value="1"/>
</dbReference>
<reference evidence="2 3" key="1">
    <citation type="submission" date="2020-04" db="EMBL/GenBank/DDBJ databases">
        <title>Flammeovirgaceae bacterium KN852 isolated from deep sea.</title>
        <authorList>
            <person name="Zhang D.-C."/>
        </authorList>
    </citation>
    <scope>NUCLEOTIDE SEQUENCE [LARGE SCALE GENOMIC DNA]</scope>
    <source>
        <strain evidence="2 3">KN852</strain>
    </source>
</reference>
<dbReference type="RefSeq" id="WP_169685116.1">
    <property type="nucleotide sequence ID" value="NZ_JABBNU010000015.1"/>
</dbReference>
<name>A0A848J1Q4_9BACT</name>
<protein>
    <submittedName>
        <fullName evidence="2">MBL fold metallo-hydrolase</fullName>
    </submittedName>
</protein>
<comment type="caution">
    <text evidence="2">The sequence shown here is derived from an EMBL/GenBank/DDBJ whole genome shotgun (WGS) entry which is preliminary data.</text>
</comment>
<gene>
    <name evidence="2" type="ORF">HH304_20255</name>
</gene>
<feature type="domain" description="Metallo-beta-lactamase" evidence="1">
    <location>
        <begin position="30"/>
        <end position="108"/>
    </location>
</feature>
<dbReference type="Pfam" id="PF00753">
    <property type="entry name" value="Lactamase_B"/>
    <property type="match status" value="1"/>
</dbReference>
<dbReference type="AlphaFoldDB" id="A0A848J1Q4"/>
<dbReference type="Proteomes" id="UP000559010">
    <property type="component" value="Unassembled WGS sequence"/>
</dbReference>
<dbReference type="GO" id="GO:0016787">
    <property type="term" value="F:hydrolase activity"/>
    <property type="evidence" value="ECO:0007669"/>
    <property type="project" value="UniProtKB-KW"/>
</dbReference>
<keyword evidence="2" id="KW-0378">Hydrolase</keyword>
<dbReference type="InterPro" id="IPR036866">
    <property type="entry name" value="RibonucZ/Hydroxyglut_hydro"/>
</dbReference>
<accession>A0A848J1Q4</accession>
<evidence type="ECO:0000259" key="1">
    <source>
        <dbReference type="Pfam" id="PF00753"/>
    </source>
</evidence>
<dbReference type="InterPro" id="IPR001279">
    <property type="entry name" value="Metallo-B-lactamas"/>
</dbReference>
<dbReference type="EMBL" id="JABBNU010000015">
    <property type="protein sequence ID" value="NMM50753.1"/>
    <property type="molecule type" value="Genomic_DNA"/>
</dbReference>
<sequence>MDISAKFSFFKVGQGAFYGGTIKKENQFYSIVYDCGTSSRKEFLNNEIDLFSDWLPEPRVIDLLFVSHFDFDHVSGLKRLFQKTNIKRIIIPYIKSETRKFNLLSYSEVGDYDEKSHLTDESDFDLEEYQNFLENPESFISNLNNETEIIQINGSENLNVEYSNYDNEEEGLYIRGSFFDEDQNIYNNDLQFFIGKIWEFTTYCQPVDESKIQFLKKDLLNLLGKENSPLTLEDLKSIIVNKRADTNKIYKTKFKDVNGHGLVLFHGPTPILSDGFSIDYQNGNLKGENNSCVATLLTGDISFNPNKNGIKFNSAFLLKLERVDIFQVPHHGSIHSWNNDEFNDLKKGKDWLSICNYGTTNSYKHPSESIKDQLKNHFIDNTEEKRFNYRIALSGIKWLLNKNIDE</sequence>
<organism evidence="2 3">
    <name type="scientific">Marinigracilibium pacificum</name>
    <dbReference type="NCBI Taxonomy" id="2729599"/>
    <lineage>
        <taxon>Bacteria</taxon>
        <taxon>Pseudomonadati</taxon>
        <taxon>Bacteroidota</taxon>
        <taxon>Cytophagia</taxon>
        <taxon>Cytophagales</taxon>
        <taxon>Flammeovirgaceae</taxon>
        <taxon>Marinigracilibium</taxon>
    </lineage>
</organism>
<evidence type="ECO:0000313" key="2">
    <source>
        <dbReference type="EMBL" id="NMM50753.1"/>
    </source>
</evidence>
<evidence type="ECO:0000313" key="3">
    <source>
        <dbReference type="Proteomes" id="UP000559010"/>
    </source>
</evidence>
<dbReference type="PANTHER" id="PTHR30619:SF1">
    <property type="entry name" value="RECOMBINATION PROTEIN 2"/>
    <property type="match status" value="1"/>
</dbReference>
<dbReference type="InterPro" id="IPR052159">
    <property type="entry name" value="Competence_DNA_uptake"/>
</dbReference>
<dbReference type="PANTHER" id="PTHR30619">
    <property type="entry name" value="DNA INTERNALIZATION/COMPETENCE PROTEIN COMEC/REC2"/>
    <property type="match status" value="1"/>
</dbReference>
<keyword evidence="3" id="KW-1185">Reference proteome</keyword>